<dbReference type="Proteomes" id="UP000469452">
    <property type="component" value="Unassembled WGS sequence"/>
</dbReference>
<dbReference type="AlphaFoldDB" id="A0A6A5A7W5"/>
<evidence type="ECO:0000313" key="4">
    <source>
        <dbReference type="EMBL" id="KAF0726667.1"/>
    </source>
</evidence>
<accession>A0A6A5A7W5</accession>
<feature type="domain" description="DDE Tnp4" evidence="3">
    <location>
        <begin position="194"/>
        <end position="337"/>
    </location>
</feature>
<organism evidence="4 5">
    <name type="scientific">Aphanomyces astaci</name>
    <name type="common">Crayfish plague agent</name>
    <dbReference type="NCBI Taxonomy" id="112090"/>
    <lineage>
        <taxon>Eukaryota</taxon>
        <taxon>Sar</taxon>
        <taxon>Stramenopiles</taxon>
        <taxon>Oomycota</taxon>
        <taxon>Saprolegniomycetes</taxon>
        <taxon>Saprolegniales</taxon>
        <taxon>Verrucalvaceae</taxon>
        <taxon>Aphanomyces</taxon>
    </lineage>
</organism>
<comment type="cofactor">
    <cofactor evidence="1">
        <name>a divalent metal cation</name>
        <dbReference type="ChEBI" id="CHEBI:60240"/>
    </cofactor>
</comment>
<evidence type="ECO:0000259" key="3">
    <source>
        <dbReference type="Pfam" id="PF13359"/>
    </source>
</evidence>
<comment type="caution">
    <text evidence="4">The sequence shown here is derived from an EMBL/GenBank/DDBJ whole genome shotgun (WGS) entry which is preliminary data.</text>
</comment>
<gene>
    <name evidence="4" type="ORF">AaE_009581</name>
</gene>
<dbReference type="Pfam" id="PF13359">
    <property type="entry name" value="DDE_Tnp_4"/>
    <property type="match status" value="1"/>
</dbReference>
<protein>
    <recommendedName>
        <fullName evidence="3">DDE Tnp4 domain-containing protein</fullName>
    </recommendedName>
</protein>
<sequence>MPSCNRKLALNWLKWAKRKRLSPTQTIALLEYVLGIAIERPLIPDVRLDLNMRDVDAQLSFRFDMRGVLQLTTLLGVPNVVVTSSFDRLLGVEAMCVMLRRLRYPTTYYDMAATFGRSREQLCRVFNFMVTFVHAEWKEIIYCNTRIVRHRIGQYAAAIHAKGSPLTSVWAFPDGTKIETCRISATAHGAVGLNLQKRIYSGHKRKHCLHFQGLTTPDGLCIHFFGPLEGSRHDVTLLRVSKLQEFFAANSDIFTGYYIYGDPAYPISKWIISGYRGSNLDAAQQLFNSSMSSVRQGVEWNFGRLKTLWRFITFKMQNKIMLSNVGTVILVAMFFTNCNCCYHGGNQISTYFNLSPPSLKDYLTKA</sequence>
<reference evidence="4 5" key="1">
    <citation type="submission" date="2019-06" db="EMBL/GenBank/DDBJ databases">
        <title>Genomics analysis of Aphanomyces spp. identifies a new class of oomycete effector associated with host adaptation.</title>
        <authorList>
            <person name="Gaulin E."/>
        </authorList>
    </citation>
    <scope>NUCLEOTIDE SEQUENCE [LARGE SCALE GENOMIC DNA]</scope>
    <source>
        <strain evidence="4 5">E</strain>
    </source>
</reference>
<dbReference type="PANTHER" id="PTHR34615">
    <property type="entry name" value="PX DOMAIN-CONTAINING PROTEIN"/>
    <property type="match status" value="1"/>
</dbReference>
<dbReference type="InterPro" id="IPR027806">
    <property type="entry name" value="HARBI1_dom"/>
</dbReference>
<proteinExistence type="predicted"/>
<name>A0A6A5A7W5_APHAT</name>
<dbReference type="VEuPathDB" id="FungiDB:H257_14881"/>
<evidence type="ECO:0000313" key="5">
    <source>
        <dbReference type="Proteomes" id="UP000469452"/>
    </source>
</evidence>
<keyword evidence="2" id="KW-0479">Metal-binding</keyword>
<evidence type="ECO:0000256" key="1">
    <source>
        <dbReference type="ARBA" id="ARBA00001968"/>
    </source>
</evidence>
<dbReference type="GO" id="GO:0046872">
    <property type="term" value="F:metal ion binding"/>
    <property type="evidence" value="ECO:0007669"/>
    <property type="project" value="UniProtKB-KW"/>
</dbReference>
<evidence type="ECO:0000256" key="2">
    <source>
        <dbReference type="ARBA" id="ARBA00022723"/>
    </source>
</evidence>
<dbReference type="PANTHER" id="PTHR34615:SF1">
    <property type="entry name" value="PX DOMAIN-CONTAINING PROTEIN"/>
    <property type="match status" value="1"/>
</dbReference>
<dbReference type="EMBL" id="VJMI01015550">
    <property type="protein sequence ID" value="KAF0726667.1"/>
    <property type="molecule type" value="Genomic_DNA"/>
</dbReference>